<keyword evidence="1" id="KW-0812">Transmembrane</keyword>
<dbReference type="Proteomes" id="UP000316726">
    <property type="component" value="Chromosome 1"/>
</dbReference>
<evidence type="ECO:0000256" key="1">
    <source>
        <dbReference type="SAM" id="Phobius"/>
    </source>
</evidence>
<dbReference type="GO" id="GO:0008093">
    <property type="term" value="F:cytoskeletal anchor activity"/>
    <property type="evidence" value="ECO:0007669"/>
    <property type="project" value="TreeGrafter"/>
</dbReference>
<dbReference type="GO" id="GO:0051764">
    <property type="term" value="P:actin crosslink formation"/>
    <property type="evidence" value="ECO:0007669"/>
    <property type="project" value="TreeGrafter"/>
</dbReference>
<dbReference type="Gene3D" id="1.10.418.10">
    <property type="entry name" value="Calponin-like domain"/>
    <property type="match status" value="1"/>
</dbReference>
<dbReference type="CDD" id="cd00014">
    <property type="entry name" value="CH_SF"/>
    <property type="match status" value="1"/>
</dbReference>
<dbReference type="AlphaFoldDB" id="A0A5B8MD97"/>
<keyword evidence="1" id="KW-1133">Transmembrane helix</keyword>
<name>A0A5B8MD97_9CHLO</name>
<reference evidence="2 3" key="1">
    <citation type="submission" date="2018-07" db="EMBL/GenBank/DDBJ databases">
        <title>The complete nuclear genome of the prasinophyte Chloropicon primus (CCMP1205).</title>
        <authorList>
            <person name="Pombert J.-F."/>
            <person name="Otis C."/>
            <person name="Turmel M."/>
            <person name="Lemieux C."/>
        </authorList>
    </citation>
    <scope>NUCLEOTIDE SEQUENCE [LARGE SCALE GENOMIC DNA]</scope>
    <source>
        <strain evidence="2 3">CCMP1205</strain>
    </source>
</reference>
<dbReference type="InterPro" id="IPR036872">
    <property type="entry name" value="CH_dom_sf"/>
</dbReference>
<dbReference type="PANTHER" id="PTHR46756">
    <property type="entry name" value="TRANSGELIN"/>
    <property type="match status" value="1"/>
</dbReference>
<dbReference type="SUPFAM" id="SSF47576">
    <property type="entry name" value="Calponin-homology domain, CH-domain"/>
    <property type="match status" value="1"/>
</dbReference>
<dbReference type="EMBL" id="CP031034">
    <property type="protein sequence ID" value="QDZ18383.1"/>
    <property type="molecule type" value="Genomic_DNA"/>
</dbReference>
<keyword evidence="1" id="KW-0472">Membrane</keyword>
<sequence>MASPSKAKRVEEKYLAERTLVWLGGLTKQNLADLNLALGDLLRNGKVLKRVALSVEIKAVVGSGKSKEVAAPFSVEDLTGERKGFAGVLDIEYFLKTCRSLGLKDTQLFNASDVTTEGGNLLRVCRTIRSLSLSCQEKGIVAPVFETGKQAVEARRRSMSREVTSSKVTKLLGLEKASEGGKASERKRPVAALYGLAVGLVVAVACRILGPRKGAALGPSMTFHF</sequence>
<feature type="transmembrane region" description="Helical" evidence="1">
    <location>
        <begin position="191"/>
        <end position="210"/>
    </location>
</feature>
<dbReference type="PANTHER" id="PTHR46756:SF18">
    <property type="entry name" value="GAS2-LIKE PROTEIN PICKLED EGGS"/>
    <property type="match status" value="1"/>
</dbReference>
<accession>A0A5B8MD97</accession>
<evidence type="ECO:0000313" key="2">
    <source>
        <dbReference type="EMBL" id="QDZ18383.1"/>
    </source>
</evidence>
<dbReference type="GO" id="GO:0005884">
    <property type="term" value="C:actin filament"/>
    <property type="evidence" value="ECO:0007669"/>
    <property type="project" value="TreeGrafter"/>
</dbReference>
<protein>
    <recommendedName>
        <fullName evidence="4">Calponin-homology (CH) domain-containing protein</fullName>
    </recommendedName>
</protein>
<evidence type="ECO:0000313" key="3">
    <source>
        <dbReference type="Proteomes" id="UP000316726"/>
    </source>
</evidence>
<evidence type="ECO:0008006" key="4">
    <source>
        <dbReference type="Google" id="ProtNLM"/>
    </source>
</evidence>
<gene>
    <name evidence="2" type="ORF">A3770_01p09010</name>
</gene>
<dbReference type="GO" id="GO:0051015">
    <property type="term" value="F:actin filament binding"/>
    <property type="evidence" value="ECO:0007669"/>
    <property type="project" value="TreeGrafter"/>
</dbReference>
<proteinExistence type="predicted"/>
<organism evidence="2 3">
    <name type="scientific">Chloropicon primus</name>
    <dbReference type="NCBI Taxonomy" id="1764295"/>
    <lineage>
        <taxon>Eukaryota</taxon>
        <taxon>Viridiplantae</taxon>
        <taxon>Chlorophyta</taxon>
        <taxon>Chloropicophyceae</taxon>
        <taxon>Chloropicales</taxon>
        <taxon>Chloropicaceae</taxon>
        <taxon>Chloropicon</taxon>
    </lineage>
</organism>
<keyword evidence="3" id="KW-1185">Reference proteome</keyword>
<dbReference type="OrthoDB" id="15627at2759"/>